<evidence type="ECO:0000259" key="3">
    <source>
        <dbReference type="Pfam" id="PF00626"/>
    </source>
</evidence>
<dbReference type="OrthoDB" id="28894at2759"/>
<evidence type="ECO:0000313" key="5">
    <source>
        <dbReference type="Proteomes" id="UP000597762"/>
    </source>
</evidence>
<feature type="region of interest" description="Disordered" evidence="1">
    <location>
        <begin position="124"/>
        <end position="185"/>
    </location>
</feature>
<dbReference type="PANTHER" id="PTHR11977">
    <property type="entry name" value="VILLIN"/>
    <property type="match status" value="1"/>
</dbReference>
<feature type="region of interest" description="Disordered" evidence="1">
    <location>
        <begin position="214"/>
        <end position="238"/>
    </location>
</feature>
<feature type="transmembrane region" description="Helical" evidence="2">
    <location>
        <begin position="882"/>
        <end position="907"/>
    </location>
</feature>
<comment type="caution">
    <text evidence="4">The sequence shown here is derived from an EMBL/GenBank/DDBJ whole genome shotgun (WGS) entry which is preliminary data.</text>
</comment>
<feature type="transmembrane region" description="Helical" evidence="2">
    <location>
        <begin position="1222"/>
        <end position="1240"/>
    </location>
</feature>
<feature type="transmembrane region" description="Helical" evidence="2">
    <location>
        <begin position="715"/>
        <end position="736"/>
    </location>
</feature>
<feature type="transmembrane region" description="Helical" evidence="2">
    <location>
        <begin position="913"/>
        <end position="932"/>
    </location>
</feature>
<dbReference type="GO" id="GO:0005737">
    <property type="term" value="C:cytoplasm"/>
    <property type="evidence" value="ECO:0007669"/>
    <property type="project" value="TreeGrafter"/>
</dbReference>
<feature type="region of interest" description="Disordered" evidence="1">
    <location>
        <begin position="67"/>
        <end position="102"/>
    </location>
</feature>
<feature type="domain" description="Gelsolin-like" evidence="3">
    <location>
        <begin position="546"/>
        <end position="588"/>
    </location>
</feature>
<dbReference type="Proteomes" id="UP000597762">
    <property type="component" value="Unassembled WGS sequence"/>
</dbReference>
<dbReference type="Pfam" id="PF00626">
    <property type="entry name" value="Gelsolin"/>
    <property type="match status" value="3"/>
</dbReference>
<feature type="domain" description="Gelsolin-like" evidence="3">
    <location>
        <begin position="422"/>
        <end position="469"/>
    </location>
</feature>
<feature type="transmembrane region" description="Helical" evidence="2">
    <location>
        <begin position="801"/>
        <end position="820"/>
    </location>
</feature>
<feature type="transmembrane region" description="Helical" evidence="2">
    <location>
        <begin position="772"/>
        <end position="795"/>
    </location>
</feature>
<protein>
    <submittedName>
        <fullName evidence="4">SVIL</fullName>
    </submittedName>
</protein>
<keyword evidence="2" id="KW-0812">Transmembrane</keyword>
<proteinExistence type="predicted"/>
<dbReference type="SMART" id="SM00262">
    <property type="entry name" value="GEL"/>
    <property type="match status" value="4"/>
</dbReference>
<dbReference type="EMBL" id="CAHIKZ030002189">
    <property type="protein sequence ID" value="CAE1282570.1"/>
    <property type="molecule type" value="Genomic_DNA"/>
</dbReference>
<keyword evidence="5" id="KW-1185">Reference proteome</keyword>
<name>A0A812CRJ6_ACAPH</name>
<feature type="transmembrane region" description="Helical" evidence="2">
    <location>
        <begin position="742"/>
        <end position="765"/>
    </location>
</feature>
<feature type="domain" description="Gelsolin-like" evidence="3">
    <location>
        <begin position="1006"/>
        <end position="1091"/>
    </location>
</feature>
<evidence type="ECO:0000313" key="4">
    <source>
        <dbReference type="EMBL" id="CAE1282570.1"/>
    </source>
</evidence>
<keyword evidence="2" id="KW-1133">Transmembrane helix</keyword>
<organism evidence="4 5">
    <name type="scientific">Acanthosepion pharaonis</name>
    <name type="common">Pharaoh cuttlefish</name>
    <name type="synonym">Sepia pharaonis</name>
    <dbReference type="NCBI Taxonomy" id="158019"/>
    <lineage>
        <taxon>Eukaryota</taxon>
        <taxon>Metazoa</taxon>
        <taxon>Spiralia</taxon>
        <taxon>Lophotrochozoa</taxon>
        <taxon>Mollusca</taxon>
        <taxon>Cephalopoda</taxon>
        <taxon>Coleoidea</taxon>
        <taxon>Decapodiformes</taxon>
        <taxon>Sepiida</taxon>
        <taxon>Sepiina</taxon>
        <taxon>Sepiidae</taxon>
        <taxon>Acanthosepion</taxon>
    </lineage>
</organism>
<dbReference type="CDD" id="cd11293">
    <property type="entry name" value="gelsolin_S4_like"/>
    <property type="match status" value="1"/>
</dbReference>
<dbReference type="AlphaFoldDB" id="A0A812CRJ6"/>
<dbReference type="GO" id="GO:0051016">
    <property type="term" value="P:barbed-end actin filament capping"/>
    <property type="evidence" value="ECO:0007669"/>
    <property type="project" value="TreeGrafter"/>
</dbReference>
<feature type="compositionally biased region" description="Basic residues" evidence="1">
    <location>
        <begin position="79"/>
        <end position="90"/>
    </location>
</feature>
<feature type="compositionally biased region" description="Low complexity" evidence="1">
    <location>
        <begin position="165"/>
        <end position="179"/>
    </location>
</feature>
<dbReference type="Gene3D" id="3.40.20.10">
    <property type="entry name" value="Severin"/>
    <property type="match status" value="4"/>
</dbReference>
<gene>
    <name evidence="4" type="ORF">SPHA_43526</name>
</gene>
<reference evidence="4" key="1">
    <citation type="submission" date="2021-01" db="EMBL/GenBank/DDBJ databases">
        <authorList>
            <person name="Li R."/>
            <person name="Bekaert M."/>
        </authorList>
    </citation>
    <scope>NUCLEOTIDE SEQUENCE</scope>
    <source>
        <strain evidence="4">Farmed</strain>
    </source>
</reference>
<dbReference type="GO" id="GO:0008154">
    <property type="term" value="P:actin polymerization or depolymerization"/>
    <property type="evidence" value="ECO:0007669"/>
    <property type="project" value="TreeGrafter"/>
</dbReference>
<dbReference type="GO" id="GO:0051014">
    <property type="term" value="P:actin filament severing"/>
    <property type="evidence" value="ECO:0007669"/>
    <property type="project" value="TreeGrafter"/>
</dbReference>
<dbReference type="GO" id="GO:0005546">
    <property type="term" value="F:phosphatidylinositol-4,5-bisphosphate binding"/>
    <property type="evidence" value="ECO:0007669"/>
    <property type="project" value="TreeGrafter"/>
</dbReference>
<feature type="region of interest" description="Disordered" evidence="1">
    <location>
        <begin position="313"/>
        <end position="336"/>
    </location>
</feature>
<dbReference type="InterPro" id="IPR007123">
    <property type="entry name" value="Gelsolin-like_dom"/>
</dbReference>
<feature type="transmembrane region" description="Helical" evidence="2">
    <location>
        <begin position="827"/>
        <end position="848"/>
    </location>
</feature>
<evidence type="ECO:0000256" key="1">
    <source>
        <dbReference type="SAM" id="MobiDB-lite"/>
    </source>
</evidence>
<evidence type="ECO:0000256" key="2">
    <source>
        <dbReference type="SAM" id="Phobius"/>
    </source>
</evidence>
<dbReference type="PANTHER" id="PTHR11977:SF45">
    <property type="entry name" value="SUPERVILLIN"/>
    <property type="match status" value="1"/>
</dbReference>
<dbReference type="InterPro" id="IPR029006">
    <property type="entry name" value="ADF-H/Gelsolin-like_dom_sf"/>
</dbReference>
<dbReference type="SUPFAM" id="SSF55753">
    <property type="entry name" value="Actin depolymerizing proteins"/>
    <property type="match status" value="4"/>
</dbReference>
<feature type="compositionally biased region" description="Polar residues" evidence="1">
    <location>
        <begin position="222"/>
        <end position="234"/>
    </location>
</feature>
<accession>A0A812CRJ6</accession>
<dbReference type="GO" id="GO:0051015">
    <property type="term" value="F:actin filament binding"/>
    <property type="evidence" value="ECO:0007669"/>
    <property type="project" value="InterPro"/>
</dbReference>
<keyword evidence="2" id="KW-0472">Membrane</keyword>
<dbReference type="InterPro" id="IPR007122">
    <property type="entry name" value="Villin/Gelsolin"/>
</dbReference>
<dbReference type="GO" id="GO:0015629">
    <property type="term" value="C:actin cytoskeleton"/>
    <property type="evidence" value="ECO:0007669"/>
    <property type="project" value="TreeGrafter"/>
</dbReference>
<feature type="transmembrane region" description="Helical" evidence="2">
    <location>
        <begin position="854"/>
        <end position="875"/>
    </location>
</feature>
<feature type="compositionally biased region" description="Basic and acidic residues" evidence="1">
    <location>
        <begin position="68"/>
        <end position="78"/>
    </location>
</feature>
<sequence length="1251" mass="146730">MLEQGGDIEYGNFLYLSLIPLYVFYSYEDISHVLAKDEEQKTPIVPEGKRKEYRRGSDERYLTQPVTDMEKKSPESVRKIQRYGSRHHKTQPVTPEEKKEATQVIQPVIKMSDSLAERLQALQKSGEEDWKKRLSKPSNSASPSPDREIRLSSPDSTPVRPANLSERMSLLKSSQSSWRSRVEESDAKAFTVEGKLSKSGQSIRERSVVTKLKQTVKTTETDQSNSATSPSTPTKGDWKIPIPKEIIVSETTFEETVENSSNIVKLPELSDDGFDQFFGSSTNLFDKNELDISVDDFDEIVQTSKNILIHSVKSRPKKKVQARSKNPLKSRSSNLERQEYEEFKTNVAEMELKRIKKEALSKDAGFAEAALAGLASKENFSKIELRKTDPSVPSPGGHRYLPYKPLMLLHVKGRRHVQTRLVEPCARNVNQGDCYVLITPDKVINWIGEYSNIIEKAKSADVAAHIQQKKDMGYKSSSGIITIDSKKNCSSIFWSLLEGHESECQECGGLEEDEIYENAIINTNMIYQIEKNRLIPFEEYWGGLPKYEMLKSHQVFVFDFGAEVYVWQGKKALPQKRKLGLELAQQLWDKGYNYEVSTINPLSPLQEITGKPHHHGEKVTEVEIPGGIEDSLKCSSGQRPPWTLIAKVNENMETVLFREKFADWPDSARLIKVKTVDSNSNKVSILNFLPLFNFLPFFSFTFSFFLLFSFIFSLLFSFFFHFFLSFFFHFFLSFFFHFFLSFFFLFLFFFFQFFLFFFSIFPFFFFQFFPFFFFQFFFFSFSIFFLSIFSFLFSFNFFLSFFFQFFSFLFSFNFFLSFFFQFFSFLFSFNFFLSFFFQFFSFFFFQIFPFFSFQIFFLFLFFFFSFNFFFQFFFFFFQFFPFFFLSIFSFLFSFNFFPFFFLSIFFLSFFFQFFSFLFFFSFIFEVFIKYLLLKFQTENGDLIPYDAQKLIEKEQPEALLLTLDGSQVGRGTYWSEDMGGFIQEFEIHTLAVTVWHILEFDHYKLDPLSNGQFHEGDTYVVRWEYRIVATGAKPGVRRPTVGRERCAYFFWQGKTSTITEKGASALMTVELDEERGPQVRVLQGKEPPCFMNLFQGQMVVHIGKREEEETNTQGLWRFYSIRHEKRNEMCLIEIQAQISSLRSRSSFILLNVQTGKVFIWHGAKTPQYTRTLALDAVNSIQERHPLEIGLPENINVNITEMNEGCEKPEFWMALRSRDRSQYMSLLNGKLIFLLIFGMKFQNILETTMAIN</sequence>
<feature type="transmembrane region" description="Helical" evidence="2">
    <location>
        <begin position="688"/>
        <end position="708"/>
    </location>
</feature>
<feature type="compositionally biased region" description="Basic residues" evidence="1">
    <location>
        <begin position="313"/>
        <end position="328"/>
    </location>
</feature>